<dbReference type="PANTHER" id="PTHR11066:SF34">
    <property type="entry name" value="ACYL-COENZYME A THIOESTERASE 8"/>
    <property type="match status" value="1"/>
</dbReference>
<dbReference type="SUPFAM" id="SSF54637">
    <property type="entry name" value="Thioesterase/thiol ester dehydrase-isomerase"/>
    <property type="match status" value="2"/>
</dbReference>
<feature type="domain" description="Acyl-CoA thioesterase-like C-terminal" evidence="4">
    <location>
        <begin position="199"/>
        <end position="314"/>
    </location>
</feature>
<reference evidence="5 6" key="1">
    <citation type="submission" date="2007-04" db="EMBL/GenBank/DDBJ databases">
        <authorList>
            <person name="Fulton L."/>
            <person name="Clifton S."/>
            <person name="Fulton B."/>
            <person name="Xu J."/>
            <person name="Minx P."/>
            <person name="Pepin K.H."/>
            <person name="Johnson M."/>
            <person name="Thiruvilangam P."/>
            <person name="Bhonagiri V."/>
            <person name="Nash W.E."/>
            <person name="Mardis E.R."/>
            <person name="Wilson R.K."/>
        </authorList>
    </citation>
    <scope>NUCLEOTIDE SEQUENCE [LARGE SCALE GENOMIC DNA]</scope>
    <source>
        <strain evidence="5 6">L2-32</strain>
    </source>
</reference>
<dbReference type="CDD" id="cd03444">
    <property type="entry name" value="Thioesterase_II_repeat1"/>
    <property type="match status" value="1"/>
</dbReference>
<dbReference type="HOGENOM" id="CLU_032690_0_1_11"/>
<protein>
    <submittedName>
        <fullName evidence="5">Putative acyl-CoA thioesterase II</fullName>
    </submittedName>
</protein>
<evidence type="ECO:0000256" key="1">
    <source>
        <dbReference type="ARBA" id="ARBA00006538"/>
    </source>
</evidence>
<dbReference type="InterPro" id="IPR049449">
    <property type="entry name" value="TesB_ACOT8-like_N"/>
</dbReference>
<name>A7A4B6_BIFAD</name>
<dbReference type="Gene3D" id="2.40.160.210">
    <property type="entry name" value="Acyl-CoA thioesterase, double hotdog domain"/>
    <property type="match status" value="1"/>
</dbReference>
<dbReference type="InterPro" id="IPR003703">
    <property type="entry name" value="Acyl_CoA_thio"/>
</dbReference>
<dbReference type="CDD" id="cd03445">
    <property type="entry name" value="Thioesterase_II_repeat2"/>
    <property type="match status" value="1"/>
</dbReference>
<dbReference type="AlphaFoldDB" id="A7A4B6"/>
<evidence type="ECO:0000313" key="6">
    <source>
        <dbReference type="Proteomes" id="UP000003773"/>
    </source>
</evidence>
<dbReference type="InterPro" id="IPR042171">
    <property type="entry name" value="Acyl-CoA_hotdog"/>
</dbReference>
<dbReference type="InterPro" id="IPR049450">
    <property type="entry name" value="ACOT8-like_C"/>
</dbReference>
<dbReference type="GO" id="GO:0047617">
    <property type="term" value="F:fatty acyl-CoA hydrolase activity"/>
    <property type="evidence" value="ECO:0007669"/>
    <property type="project" value="InterPro"/>
</dbReference>
<sequence>MDRLDASIKSYPHAEGIEAIMTQTDMTPLQRLAKVLQLGTPSNYRNHTYINGESLYFPTGRVYGGQVIAQSLMAASRTVAPSRLPNSIHGYFISAGDIRQDLLFDVENLRDGRSFSARRVNVTQAQGSILTAIASFQEHDQEGIEFADPMPENIPDPDSLTSAKQLMEPYAEQSPFAKYYAEKSPFDIRHVTRTIMLGADKKSASEDSGKQMVWMKADGKVDVPQVMHRAMLAMGCDQIMLEPILRRAGLSIATPGISYASIDHSMWWYRDIDINQWHLYVQDTPTAAHGRGLGQAKVYTQDGELVACMAQEAMFRVPKKD</sequence>
<dbReference type="Proteomes" id="UP000003773">
    <property type="component" value="Unassembled WGS sequence"/>
</dbReference>
<evidence type="ECO:0000259" key="4">
    <source>
        <dbReference type="Pfam" id="PF20789"/>
    </source>
</evidence>
<organism evidence="5 6">
    <name type="scientific">Bifidobacterium adolescentis L2-32</name>
    <dbReference type="NCBI Taxonomy" id="411481"/>
    <lineage>
        <taxon>Bacteria</taxon>
        <taxon>Bacillati</taxon>
        <taxon>Actinomycetota</taxon>
        <taxon>Actinomycetes</taxon>
        <taxon>Bifidobacteriales</taxon>
        <taxon>Bifidobacteriaceae</taxon>
        <taxon>Bifidobacterium</taxon>
    </lineage>
</organism>
<dbReference type="GO" id="GO:0006637">
    <property type="term" value="P:acyl-CoA metabolic process"/>
    <property type="evidence" value="ECO:0007669"/>
    <property type="project" value="InterPro"/>
</dbReference>
<dbReference type="PANTHER" id="PTHR11066">
    <property type="entry name" value="ACYL-COA THIOESTERASE"/>
    <property type="match status" value="1"/>
</dbReference>
<proteinExistence type="inferred from homology"/>
<dbReference type="Pfam" id="PF20789">
    <property type="entry name" value="4HBT_3C"/>
    <property type="match status" value="1"/>
</dbReference>
<comment type="similarity">
    <text evidence="1">Belongs to the C/M/P thioester hydrolase family.</text>
</comment>
<evidence type="ECO:0000259" key="3">
    <source>
        <dbReference type="Pfam" id="PF13622"/>
    </source>
</evidence>
<dbReference type="InterPro" id="IPR029069">
    <property type="entry name" value="HotDog_dom_sf"/>
</dbReference>
<dbReference type="EMBL" id="AAXD02000018">
    <property type="protein sequence ID" value="EDN83749.1"/>
    <property type="molecule type" value="Genomic_DNA"/>
</dbReference>
<reference evidence="5 6" key="2">
    <citation type="submission" date="2007-05" db="EMBL/GenBank/DDBJ databases">
        <title>Draft genome sequence of Bifidobacterium adolescentis (L2-32).</title>
        <authorList>
            <person name="Sudarsanam P."/>
            <person name="Ley R."/>
            <person name="Guruge J."/>
            <person name="Turnbaugh P.J."/>
            <person name="Mahowald M."/>
            <person name="Liep D."/>
            <person name="Gordon J."/>
        </authorList>
    </citation>
    <scope>NUCLEOTIDE SEQUENCE [LARGE SCALE GENOMIC DNA]</scope>
    <source>
        <strain evidence="5 6">L2-32</strain>
    </source>
</reference>
<gene>
    <name evidence="5" type="ORF">BIFADO_00673</name>
</gene>
<feature type="domain" description="Acyl-CoA thioesterase-like N-terminal HotDog" evidence="3">
    <location>
        <begin position="58"/>
        <end position="137"/>
    </location>
</feature>
<comment type="caution">
    <text evidence="5">The sequence shown here is derived from an EMBL/GenBank/DDBJ whole genome shotgun (WGS) entry which is preliminary data.</text>
</comment>
<evidence type="ECO:0000313" key="5">
    <source>
        <dbReference type="EMBL" id="EDN83749.1"/>
    </source>
</evidence>
<accession>A7A4B6</accession>
<evidence type="ECO:0000256" key="2">
    <source>
        <dbReference type="ARBA" id="ARBA00022801"/>
    </source>
</evidence>
<dbReference type="GO" id="GO:0009062">
    <property type="term" value="P:fatty acid catabolic process"/>
    <property type="evidence" value="ECO:0007669"/>
    <property type="project" value="TreeGrafter"/>
</dbReference>
<dbReference type="Pfam" id="PF13622">
    <property type="entry name" value="4HBT_3"/>
    <property type="match status" value="1"/>
</dbReference>
<keyword evidence="2" id="KW-0378">Hydrolase</keyword>